<proteinExistence type="predicted"/>
<keyword evidence="2" id="KW-1185">Reference proteome</keyword>
<protein>
    <submittedName>
        <fullName evidence="1">Uncharacterized protein</fullName>
    </submittedName>
</protein>
<name>A0ABW2KVQ5_9PROT</name>
<dbReference type="Proteomes" id="UP001596456">
    <property type="component" value="Unassembled WGS sequence"/>
</dbReference>
<comment type="caution">
    <text evidence="1">The sequence shown here is derived from an EMBL/GenBank/DDBJ whole genome shotgun (WGS) entry which is preliminary data.</text>
</comment>
<evidence type="ECO:0000313" key="2">
    <source>
        <dbReference type="Proteomes" id="UP001596456"/>
    </source>
</evidence>
<gene>
    <name evidence="1" type="ORF">ACFQPS_08855</name>
</gene>
<accession>A0ABW2KVQ5</accession>
<sequence>MREMRAISFTDRELTSALVQFAGRLRRQLPSGTLEDTRIDLGPPVRITLPVRDDYGEVRSISFEETEVAAALVQFCMDRKVRLPARGEKVLKIIAGQPTLVIWLPDVVPPPRKTLQRPVRRP</sequence>
<evidence type="ECO:0000313" key="1">
    <source>
        <dbReference type="EMBL" id="MFC7333268.1"/>
    </source>
</evidence>
<dbReference type="RefSeq" id="WP_377358241.1">
    <property type="nucleotide sequence ID" value="NZ_JBHTCM010000010.1"/>
</dbReference>
<organism evidence="1 2">
    <name type="scientific">Rhodocista pekingensis</name>
    <dbReference type="NCBI Taxonomy" id="201185"/>
    <lineage>
        <taxon>Bacteria</taxon>
        <taxon>Pseudomonadati</taxon>
        <taxon>Pseudomonadota</taxon>
        <taxon>Alphaproteobacteria</taxon>
        <taxon>Rhodospirillales</taxon>
        <taxon>Azospirillaceae</taxon>
        <taxon>Rhodocista</taxon>
    </lineage>
</organism>
<dbReference type="EMBL" id="JBHTCM010000010">
    <property type="protein sequence ID" value="MFC7333268.1"/>
    <property type="molecule type" value="Genomic_DNA"/>
</dbReference>
<reference evidence="2" key="1">
    <citation type="journal article" date="2019" name="Int. J. Syst. Evol. Microbiol.">
        <title>The Global Catalogue of Microorganisms (GCM) 10K type strain sequencing project: providing services to taxonomists for standard genome sequencing and annotation.</title>
        <authorList>
            <consortium name="The Broad Institute Genomics Platform"/>
            <consortium name="The Broad Institute Genome Sequencing Center for Infectious Disease"/>
            <person name="Wu L."/>
            <person name="Ma J."/>
        </authorList>
    </citation>
    <scope>NUCLEOTIDE SEQUENCE [LARGE SCALE GENOMIC DNA]</scope>
    <source>
        <strain evidence="2">CGMCC 1.16275</strain>
    </source>
</reference>